<dbReference type="Pfam" id="PF02310">
    <property type="entry name" value="B12-binding"/>
    <property type="match status" value="1"/>
</dbReference>
<keyword evidence="5" id="KW-0949">S-adenosyl-L-methionine</keyword>
<dbReference type="PROSITE" id="PS01278">
    <property type="entry name" value="MTTASE_RADICAL"/>
    <property type="match status" value="1"/>
</dbReference>
<evidence type="ECO:0000256" key="5">
    <source>
        <dbReference type="ARBA" id="ARBA00022691"/>
    </source>
</evidence>
<dbReference type="EMBL" id="LAZR01012769">
    <property type="protein sequence ID" value="KKM25186.1"/>
    <property type="molecule type" value="Genomic_DNA"/>
</dbReference>
<evidence type="ECO:0000256" key="3">
    <source>
        <dbReference type="ARBA" id="ARBA00022603"/>
    </source>
</evidence>
<feature type="domain" description="B12-binding" evidence="9">
    <location>
        <begin position="48"/>
        <end position="134"/>
    </location>
</feature>
<keyword evidence="3" id="KW-0489">Methyltransferase</keyword>
<keyword evidence="6" id="KW-0479">Metal-binding</keyword>
<dbReference type="GO" id="GO:0051539">
    <property type="term" value="F:4 iron, 4 sulfur cluster binding"/>
    <property type="evidence" value="ECO:0007669"/>
    <property type="project" value="UniProtKB-KW"/>
</dbReference>
<dbReference type="InterPro" id="IPR000385">
    <property type="entry name" value="MoaA_NifB_PqqE_Fe-S-bd_CS"/>
</dbReference>
<reference evidence="11" key="1">
    <citation type="journal article" date="2015" name="Nature">
        <title>Complex archaea that bridge the gap between prokaryotes and eukaryotes.</title>
        <authorList>
            <person name="Spang A."/>
            <person name="Saw J.H."/>
            <person name="Jorgensen S.L."/>
            <person name="Zaremba-Niedzwiedzka K."/>
            <person name="Martijn J."/>
            <person name="Lind A.E."/>
            <person name="van Eijk R."/>
            <person name="Schleper C."/>
            <person name="Guy L."/>
            <person name="Ettema T.J."/>
        </authorList>
    </citation>
    <scope>NUCLEOTIDE SEQUENCE</scope>
</reference>
<dbReference type="InterPro" id="IPR020612">
    <property type="entry name" value="Methylthiotransferase_CS"/>
</dbReference>
<dbReference type="InterPro" id="IPR007197">
    <property type="entry name" value="rSAM"/>
</dbReference>
<keyword evidence="8" id="KW-0411">Iron-sulfur</keyword>
<dbReference type="GO" id="GO:0046872">
    <property type="term" value="F:metal ion binding"/>
    <property type="evidence" value="ECO:0007669"/>
    <property type="project" value="UniProtKB-KW"/>
</dbReference>
<evidence type="ECO:0000256" key="7">
    <source>
        <dbReference type="ARBA" id="ARBA00023004"/>
    </source>
</evidence>
<dbReference type="PANTHER" id="PTHR43409">
    <property type="entry name" value="ANAEROBIC MAGNESIUM-PROTOPORPHYRIN IX MONOMETHYL ESTER CYCLASE-RELATED"/>
    <property type="match status" value="1"/>
</dbReference>
<dbReference type="Pfam" id="PF13282">
    <property type="entry name" value="DUF4070"/>
    <property type="match status" value="1"/>
</dbReference>
<dbReference type="InterPro" id="IPR006158">
    <property type="entry name" value="Cobalamin-bd"/>
</dbReference>
<evidence type="ECO:0000256" key="2">
    <source>
        <dbReference type="ARBA" id="ARBA00022485"/>
    </source>
</evidence>
<dbReference type="SFLD" id="SFLDG01123">
    <property type="entry name" value="methyltransferase_(Class_B)"/>
    <property type="match status" value="1"/>
</dbReference>
<dbReference type="InterPro" id="IPR025274">
    <property type="entry name" value="DUF4070"/>
</dbReference>
<feature type="domain" description="Radical SAM core" evidence="10">
    <location>
        <begin position="161"/>
        <end position="394"/>
    </location>
</feature>
<evidence type="ECO:0000256" key="4">
    <source>
        <dbReference type="ARBA" id="ARBA00022679"/>
    </source>
</evidence>
<dbReference type="SMART" id="SM00729">
    <property type="entry name" value="Elp3"/>
    <property type="match status" value="1"/>
</dbReference>
<dbReference type="InterPro" id="IPR058240">
    <property type="entry name" value="rSAM_sf"/>
</dbReference>
<dbReference type="GO" id="GO:0003824">
    <property type="term" value="F:catalytic activity"/>
    <property type="evidence" value="ECO:0007669"/>
    <property type="project" value="InterPro"/>
</dbReference>
<dbReference type="PROSITE" id="PS01305">
    <property type="entry name" value="MOAA_NIFB_PQQE"/>
    <property type="match status" value="1"/>
</dbReference>
<keyword evidence="4" id="KW-0808">Transferase</keyword>
<name>A0A0F9IC40_9ZZZZ</name>
<proteinExistence type="predicted"/>
<dbReference type="GO" id="GO:0031419">
    <property type="term" value="F:cobalamin binding"/>
    <property type="evidence" value="ECO:0007669"/>
    <property type="project" value="InterPro"/>
</dbReference>
<dbReference type="AlphaFoldDB" id="A0A0F9IC40"/>
<dbReference type="SUPFAM" id="SSF102114">
    <property type="entry name" value="Radical SAM enzymes"/>
    <property type="match status" value="1"/>
</dbReference>
<sequence length="447" mass="51521">MKILLISPTWKKKTEKERLGRHKVFKVPPHSLISVAALTPKDIDIEIIDENIEEIDFNKKVDLVGITTMTASSPRAYEIADIFRHKGVPVVLGGMHVTAMPQEAAQHADAVVIGEAEGNWERLIQDLRSKGKNGLASFYQSSQRPDPAKIPIPRRELVEDKRYLLNRFLQLTRGCPFDCNFCSVSRFFGKKYRFRPVKKVIEEIKGMTGKSLKTRFLGFLDDNIVGNVNYARELFKALIPYNLLWVGQSSIDIARHEDVLQLAAASGCKGLFIGFESISEASLKETNKSHNRISFYEKAIKKIHQFGISIEGAFIFGFDHDDKSIFQKTVEFIEKVKLDMIQFTILTPLPATRLYDKLEKEHRIIDRNWSNYDFSHAVFRPKLMTPQELKEGYDWAYRRVYNLPSIFKRVGGSLEGGRWKWLYLSARFFLNIGYRRTFQGKGKMREL</sequence>
<evidence type="ECO:0000259" key="10">
    <source>
        <dbReference type="PROSITE" id="PS51918"/>
    </source>
</evidence>
<dbReference type="GO" id="GO:0005829">
    <property type="term" value="C:cytosol"/>
    <property type="evidence" value="ECO:0007669"/>
    <property type="project" value="TreeGrafter"/>
</dbReference>
<comment type="cofactor">
    <cofactor evidence="1">
        <name>[4Fe-4S] cluster</name>
        <dbReference type="ChEBI" id="CHEBI:49883"/>
    </cofactor>
</comment>
<keyword evidence="2" id="KW-0004">4Fe-4S</keyword>
<dbReference type="PROSITE" id="PS51332">
    <property type="entry name" value="B12_BINDING"/>
    <property type="match status" value="1"/>
</dbReference>
<dbReference type="Gene3D" id="3.40.50.280">
    <property type="entry name" value="Cobalamin-binding domain"/>
    <property type="match status" value="1"/>
</dbReference>
<dbReference type="PROSITE" id="PS51918">
    <property type="entry name" value="RADICAL_SAM"/>
    <property type="match status" value="1"/>
</dbReference>
<dbReference type="InterPro" id="IPR034466">
    <property type="entry name" value="Methyltransferase_Class_B"/>
</dbReference>
<evidence type="ECO:0000256" key="1">
    <source>
        <dbReference type="ARBA" id="ARBA00001966"/>
    </source>
</evidence>
<gene>
    <name evidence="11" type="ORF">LCGC14_1597520</name>
</gene>
<comment type="caution">
    <text evidence="11">The sequence shown here is derived from an EMBL/GenBank/DDBJ whole genome shotgun (WGS) entry which is preliminary data.</text>
</comment>
<evidence type="ECO:0000259" key="9">
    <source>
        <dbReference type="PROSITE" id="PS51332"/>
    </source>
</evidence>
<dbReference type="Pfam" id="PF04055">
    <property type="entry name" value="Radical_SAM"/>
    <property type="match status" value="1"/>
</dbReference>
<dbReference type="InterPro" id="IPR051198">
    <property type="entry name" value="BchE-like"/>
</dbReference>
<dbReference type="InterPro" id="IPR006638">
    <property type="entry name" value="Elp3/MiaA/NifB-like_rSAM"/>
</dbReference>
<evidence type="ECO:0000313" key="11">
    <source>
        <dbReference type="EMBL" id="KKM25186.1"/>
    </source>
</evidence>
<dbReference type="GO" id="GO:0032324">
    <property type="term" value="P:molybdopterin cofactor biosynthetic process"/>
    <property type="evidence" value="ECO:0007669"/>
    <property type="project" value="UniProtKB-ARBA"/>
</dbReference>
<keyword evidence="7" id="KW-0408">Iron</keyword>
<accession>A0A0F9IC40</accession>
<dbReference type="PANTHER" id="PTHR43409:SF7">
    <property type="entry name" value="BLL1977 PROTEIN"/>
    <property type="match status" value="1"/>
</dbReference>
<organism evidence="11">
    <name type="scientific">marine sediment metagenome</name>
    <dbReference type="NCBI Taxonomy" id="412755"/>
    <lineage>
        <taxon>unclassified sequences</taxon>
        <taxon>metagenomes</taxon>
        <taxon>ecological metagenomes</taxon>
    </lineage>
</organism>
<dbReference type="CDD" id="cd01335">
    <property type="entry name" value="Radical_SAM"/>
    <property type="match status" value="1"/>
</dbReference>
<evidence type="ECO:0000256" key="6">
    <source>
        <dbReference type="ARBA" id="ARBA00022723"/>
    </source>
</evidence>
<dbReference type="SFLD" id="SFLDS00029">
    <property type="entry name" value="Radical_SAM"/>
    <property type="match status" value="1"/>
</dbReference>
<protein>
    <submittedName>
        <fullName evidence="11">Uncharacterized protein</fullName>
    </submittedName>
</protein>
<dbReference type="Gene3D" id="3.80.30.20">
    <property type="entry name" value="tm_1862 like domain"/>
    <property type="match status" value="1"/>
</dbReference>
<evidence type="ECO:0000256" key="8">
    <source>
        <dbReference type="ARBA" id="ARBA00023014"/>
    </source>
</evidence>
<dbReference type="SFLD" id="SFLDG01082">
    <property type="entry name" value="B12-binding_domain_containing"/>
    <property type="match status" value="1"/>
</dbReference>
<dbReference type="InterPro" id="IPR023404">
    <property type="entry name" value="rSAM_horseshoe"/>
</dbReference>